<evidence type="ECO:0000256" key="1">
    <source>
        <dbReference type="ARBA" id="ARBA00008575"/>
    </source>
</evidence>
<dbReference type="InterPro" id="IPR050835">
    <property type="entry name" value="ABC_transporter_sub-D"/>
</dbReference>
<evidence type="ECO:0000256" key="8">
    <source>
        <dbReference type="SAM" id="Phobius"/>
    </source>
</evidence>
<evidence type="ECO:0000256" key="4">
    <source>
        <dbReference type="ARBA" id="ARBA00022741"/>
    </source>
</evidence>
<reference evidence="10 11" key="1">
    <citation type="submission" date="2016-04" db="EMBL/GenBank/DDBJ databases">
        <title>A degradative enzymes factory behind the ericoid mycorrhizal symbiosis.</title>
        <authorList>
            <consortium name="DOE Joint Genome Institute"/>
            <person name="Martino E."/>
            <person name="Morin E."/>
            <person name="Grelet G."/>
            <person name="Kuo A."/>
            <person name="Kohler A."/>
            <person name="Daghino S."/>
            <person name="Barry K."/>
            <person name="Choi C."/>
            <person name="Cichocki N."/>
            <person name="Clum A."/>
            <person name="Copeland A."/>
            <person name="Hainaut M."/>
            <person name="Haridas S."/>
            <person name="Labutti K."/>
            <person name="Lindquist E."/>
            <person name="Lipzen A."/>
            <person name="Khouja H.-R."/>
            <person name="Murat C."/>
            <person name="Ohm R."/>
            <person name="Olson A."/>
            <person name="Spatafora J."/>
            <person name="Veneault-Fourrey C."/>
            <person name="Henrissat B."/>
            <person name="Grigoriev I."/>
            <person name="Martin F."/>
            <person name="Perotto S."/>
        </authorList>
    </citation>
    <scope>NUCLEOTIDE SEQUENCE [LARGE SCALE GENOMIC DNA]</scope>
    <source>
        <strain evidence="10 11">F</strain>
    </source>
</reference>
<dbReference type="GO" id="GO:0006635">
    <property type="term" value="P:fatty acid beta-oxidation"/>
    <property type="evidence" value="ECO:0007669"/>
    <property type="project" value="TreeGrafter"/>
</dbReference>
<evidence type="ECO:0000256" key="7">
    <source>
        <dbReference type="ARBA" id="ARBA00023136"/>
    </source>
</evidence>
<sequence length="709" mass="80331">MAAQSKLRLLPPDRTLKSLVSSLTNHYLAHRTAISRTVYLTLFFALLNRIRSAISEQKASALRQAAARQRGSTSLLHSHGGKKPKVELNREFFKNLFRLLKICIPGWRSKELRLLISHSVFLVIRTLISLKVAAMDGQLVSSLVRGRGRDFLIGIVWWMVIAVPATFTNSMLSYHQCQLSLQYRTRLTNYIHEKYLSNMTFYSLSALDDRIKNADQLITVDVSKFANSLAELYGNLAKPTLDMLIYNYSLSKSVGGEGLFFMSLLVQLSANVMRALTPPFGKYVADEARLEGEFRFEHSRLIDYSEEIALYNGHEAEKDTLDKGYFTLIKHVNYILRRRFTHGIMEDFIIKYVWGALGLILCSVPVFFKIPGSVTQTMGDRTESFVTNRRLLLSSSDAFGRVMFSYKEVTELAGYTSRVATLLEVMDDIKAGRFEKTLVSDESSDEQLELMKGRGTVIESEDIEFIDVPIITPGGSVLVKALSFSMQRGDHVLVVGPNGCGKSSLFRILGGLWPVYGGTVRKPSLTQVFYVPQRPYLSSGSLRQQIIYPDSLRIMRSKGITDTDLLDILKILDLDHLVSSFPEGWDAEAEWRDVLSGGLQQRVAMARLFYNRPKYAILDECTSSVTLEMEKVMYDHAKALGITLMTVSHRRSLWKYHSKILQFDGQGHYIFTALDADKRLKLEDEREELELLLRGVPEVERRVAELTAA</sequence>
<keyword evidence="4" id="KW-0547">Nucleotide-binding</keyword>
<keyword evidence="6 8" id="KW-1133">Transmembrane helix</keyword>
<keyword evidence="7 8" id="KW-0472">Membrane</keyword>
<evidence type="ECO:0000256" key="6">
    <source>
        <dbReference type="ARBA" id="ARBA00022989"/>
    </source>
</evidence>
<dbReference type="GO" id="GO:0005778">
    <property type="term" value="C:peroxisomal membrane"/>
    <property type="evidence" value="ECO:0007669"/>
    <property type="project" value="TreeGrafter"/>
</dbReference>
<dbReference type="Proteomes" id="UP000235786">
    <property type="component" value="Unassembled WGS sequence"/>
</dbReference>
<comment type="similarity">
    <text evidence="1">Belongs to the ABC transporter superfamily. ABCD family. Peroxisomal fatty acyl CoA transporter (TC 3.A.1.203) subfamily.</text>
</comment>
<dbReference type="GO" id="GO:0016887">
    <property type="term" value="F:ATP hydrolysis activity"/>
    <property type="evidence" value="ECO:0007669"/>
    <property type="project" value="InterPro"/>
</dbReference>
<feature type="domain" description="ABC transporter" evidence="9">
    <location>
        <begin position="458"/>
        <end position="691"/>
    </location>
</feature>
<evidence type="ECO:0000256" key="2">
    <source>
        <dbReference type="ARBA" id="ARBA00022448"/>
    </source>
</evidence>
<dbReference type="Pfam" id="PF00005">
    <property type="entry name" value="ABC_tran"/>
    <property type="match status" value="1"/>
</dbReference>
<accession>A0A2J6S4Z8</accession>
<protein>
    <submittedName>
        <fullName evidence="10">ATP-binding cassette sub-family D protein-like protein member 1</fullName>
    </submittedName>
</protein>
<keyword evidence="11" id="KW-1185">Reference proteome</keyword>
<dbReference type="OrthoDB" id="422637at2759"/>
<dbReference type="SMART" id="SM00382">
    <property type="entry name" value="AAA"/>
    <property type="match status" value="1"/>
</dbReference>
<evidence type="ECO:0000256" key="3">
    <source>
        <dbReference type="ARBA" id="ARBA00022692"/>
    </source>
</evidence>
<dbReference type="PROSITE" id="PS50893">
    <property type="entry name" value="ABC_TRANSPORTER_2"/>
    <property type="match status" value="1"/>
</dbReference>
<dbReference type="GO" id="GO:0042760">
    <property type="term" value="P:very long-chain fatty acid catabolic process"/>
    <property type="evidence" value="ECO:0007669"/>
    <property type="project" value="TreeGrafter"/>
</dbReference>
<dbReference type="PANTHER" id="PTHR11384">
    <property type="entry name" value="ATP-BINDING CASSETTE, SUB-FAMILY D MEMBER"/>
    <property type="match status" value="1"/>
</dbReference>
<dbReference type="Pfam" id="PF06472">
    <property type="entry name" value="ABC_membrane_2"/>
    <property type="match status" value="1"/>
</dbReference>
<evidence type="ECO:0000259" key="9">
    <source>
        <dbReference type="PROSITE" id="PS50893"/>
    </source>
</evidence>
<dbReference type="CDD" id="cd03223">
    <property type="entry name" value="ABCD_peroxisomal_ALDP"/>
    <property type="match status" value="1"/>
</dbReference>
<feature type="transmembrane region" description="Helical" evidence="8">
    <location>
        <begin position="348"/>
        <end position="368"/>
    </location>
</feature>
<proteinExistence type="inferred from homology"/>
<dbReference type="InterPro" id="IPR036640">
    <property type="entry name" value="ABC1_TM_sf"/>
</dbReference>
<keyword evidence="5 10" id="KW-0067">ATP-binding</keyword>
<feature type="transmembrane region" description="Helical" evidence="8">
    <location>
        <begin position="155"/>
        <end position="174"/>
    </location>
</feature>
<dbReference type="Gene3D" id="1.20.1560.10">
    <property type="entry name" value="ABC transporter type 1, transmembrane domain"/>
    <property type="match status" value="1"/>
</dbReference>
<dbReference type="PANTHER" id="PTHR11384:SF69">
    <property type="entry name" value="PEROXISOMAL LONG-CHAIN FATTY ACID IMPORT PROTEIN 1"/>
    <property type="match status" value="1"/>
</dbReference>
<dbReference type="GO" id="GO:0005524">
    <property type="term" value="F:ATP binding"/>
    <property type="evidence" value="ECO:0007669"/>
    <property type="project" value="UniProtKB-KW"/>
</dbReference>
<dbReference type="GO" id="GO:0015910">
    <property type="term" value="P:long-chain fatty acid import into peroxisome"/>
    <property type="evidence" value="ECO:0007669"/>
    <property type="project" value="TreeGrafter"/>
</dbReference>
<dbReference type="EMBL" id="KZ613940">
    <property type="protein sequence ID" value="PMD45831.1"/>
    <property type="molecule type" value="Genomic_DNA"/>
</dbReference>
<dbReference type="InterPro" id="IPR003593">
    <property type="entry name" value="AAA+_ATPase"/>
</dbReference>
<keyword evidence="2" id="KW-0813">Transport</keyword>
<dbReference type="GO" id="GO:0005324">
    <property type="term" value="F:long-chain fatty acid transmembrane transporter activity"/>
    <property type="evidence" value="ECO:0007669"/>
    <property type="project" value="TreeGrafter"/>
</dbReference>
<dbReference type="InterPro" id="IPR027417">
    <property type="entry name" value="P-loop_NTPase"/>
</dbReference>
<dbReference type="GO" id="GO:0140359">
    <property type="term" value="F:ABC-type transporter activity"/>
    <property type="evidence" value="ECO:0007669"/>
    <property type="project" value="InterPro"/>
</dbReference>
<dbReference type="AlphaFoldDB" id="A0A2J6S4Z8"/>
<dbReference type="GO" id="GO:0007031">
    <property type="term" value="P:peroxisome organization"/>
    <property type="evidence" value="ECO:0007669"/>
    <property type="project" value="TreeGrafter"/>
</dbReference>
<gene>
    <name evidence="10" type="ORF">L207DRAFT_260421</name>
</gene>
<evidence type="ECO:0000256" key="5">
    <source>
        <dbReference type="ARBA" id="ARBA00022840"/>
    </source>
</evidence>
<dbReference type="InterPro" id="IPR003439">
    <property type="entry name" value="ABC_transporter-like_ATP-bd"/>
</dbReference>
<feature type="transmembrane region" description="Helical" evidence="8">
    <location>
        <begin position="114"/>
        <end position="135"/>
    </location>
</feature>
<name>A0A2J6S4Z8_HYAVF</name>
<dbReference type="SUPFAM" id="SSF52540">
    <property type="entry name" value="P-loop containing nucleoside triphosphate hydrolases"/>
    <property type="match status" value="1"/>
</dbReference>
<dbReference type="Gene3D" id="3.40.50.300">
    <property type="entry name" value="P-loop containing nucleotide triphosphate hydrolases"/>
    <property type="match status" value="1"/>
</dbReference>
<dbReference type="STRING" id="1149755.A0A2J6S4Z8"/>
<evidence type="ECO:0000313" key="11">
    <source>
        <dbReference type="Proteomes" id="UP000235786"/>
    </source>
</evidence>
<keyword evidence="3 8" id="KW-0812">Transmembrane</keyword>
<organism evidence="10 11">
    <name type="scientific">Hyaloscypha variabilis (strain UAMH 11265 / GT02V1 / F)</name>
    <name type="common">Meliniomyces variabilis</name>
    <dbReference type="NCBI Taxonomy" id="1149755"/>
    <lineage>
        <taxon>Eukaryota</taxon>
        <taxon>Fungi</taxon>
        <taxon>Dikarya</taxon>
        <taxon>Ascomycota</taxon>
        <taxon>Pezizomycotina</taxon>
        <taxon>Leotiomycetes</taxon>
        <taxon>Helotiales</taxon>
        <taxon>Hyaloscyphaceae</taxon>
        <taxon>Hyaloscypha</taxon>
        <taxon>Hyaloscypha variabilis</taxon>
    </lineage>
</organism>
<dbReference type="InterPro" id="IPR011527">
    <property type="entry name" value="ABC1_TM_dom"/>
</dbReference>
<evidence type="ECO:0000313" key="10">
    <source>
        <dbReference type="EMBL" id="PMD45831.1"/>
    </source>
</evidence>